<name>A0A6M3JJR4_9ZZZZ</name>
<dbReference type="AlphaFoldDB" id="A0A6M3JJR4"/>
<protein>
    <submittedName>
        <fullName evidence="1">Uncharacterized protein</fullName>
    </submittedName>
</protein>
<proteinExistence type="predicted"/>
<organism evidence="1">
    <name type="scientific">viral metagenome</name>
    <dbReference type="NCBI Taxonomy" id="1070528"/>
    <lineage>
        <taxon>unclassified sequences</taxon>
        <taxon>metagenomes</taxon>
        <taxon>organismal metagenomes</taxon>
    </lineage>
</organism>
<reference evidence="1" key="1">
    <citation type="submission" date="2020-03" db="EMBL/GenBank/DDBJ databases">
        <title>The deep terrestrial virosphere.</title>
        <authorList>
            <person name="Holmfeldt K."/>
            <person name="Nilsson E."/>
            <person name="Simone D."/>
            <person name="Lopez-Fernandez M."/>
            <person name="Wu X."/>
            <person name="de Brujin I."/>
            <person name="Lundin D."/>
            <person name="Andersson A."/>
            <person name="Bertilsson S."/>
            <person name="Dopson M."/>
        </authorList>
    </citation>
    <scope>NUCLEOTIDE SEQUENCE</scope>
    <source>
        <strain evidence="1">MM415A04035</strain>
    </source>
</reference>
<gene>
    <name evidence="1" type="ORF">MM415A04035_0004</name>
</gene>
<accession>A0A6M3JJR4</accession>
<sequence>MNKSTKLLCNRCSRAFILEDKSNFVFYKDIKAYPMYNISVYECTSCGLIELGKIDNKKLVKFNRRNTNV</sequence>
<evidence type="ECO:0000313" key="1">
    <source>
        <dbReference type="EMBL" id="QJA70040.1"/>
    </source>
</evidence>
<dbReference type="EMBL" id="MT141759">
    <property type="protein sequence ID" value="QJA70040.1"/>
    <property type="molecule type" value="Genomic_DNA"/>
</dbReference>